<accession>A0A836GZ67</accession>
<evidence type="ECO:0000313" key="4">
    <source>
        <dbReference type="Proteomes" id="UP000673552"/>
    </source>
</evidence>
<feature type="compositionally biased region" description="Low complexity" evidence="1">
    <location>
        <begin position="217"/>
        <end position="229"/>
    </location>
</feature>
<feature type="region of interest" description="Disordered" evidence="1">
    <location>
        <begin position="668"/>
        <end position="706"/>
    </location>
</feature>
<feature type="compositionally biased region" description="Polar residues" evidence="1">
    <location>
        <begin position="242"/>
        <end position="266"/>
    </location>
</feature>
<feature type="compositionally biased region" description="Polar residues" evidence="1">
    <location>
        <begin position="955"/>
        <end position="964"/>
    </location>
</feature>
<feature type="region of interest" description="Disordered" evidence="1">
    <location>
        <begin position="20"/>
        <end position="59"/>
    </location>
</feature>
<feature type="region of interest" description="Disordered" evidence="1">
    <location>
        <begin position="212"/>
        <end position="274"/>
    </location>
</feature>
<feature type="region of interest" description="Disordered" evidence="1">
    <location>
        <begin position="896"/>
        <end position="964"/>
    </location>
</feature>
<dbReference type="SMR" id="A0A836GZ67"/>
<keyword evidence="2" id="KW-0812">Transmembrane</keyword>
<feature type="region of interest" description="Disordered" evidence="1">
    <location>
        <begin position="581"/>
        <end position="619"/>
    </location>
</feature>
<feature type="region of interest" description="Disordered" evidence="1">
    <location>
        <begin position="845"/>
        <end position="881"/>
    </location>
</feature>
<feature type="compositionally biased region" description="Basic and acidic residues" evidence="1">
    <location>
        <begin position="308"/>
        <end position="323"/>
    </location>
</feature>
<protein>
    <submittedName>
        <fullName evidence="3">Uncharacterized protein</fullName>
    </submittedName>
</protein>
<organism evidence="3 4">
    <name type="scientific">Leishmania martiniquensis</name>
    <dbReference type="NCBI Taxonomy" id="1580590"/>
    <lineage>
        <taxon>Eukaryota</taxon>
        <taxon>Discoba</taxon>
        <taxon>Euglenozoa</taxon>
        <taxon>Kinetoplastea</taxon>
        <taxon>Metakinetoplastina</taxon>
        <taxon>Trypanosomatida</taxon>
        <taxon>Trypanosomatidae</taxon>
        <taxon>Leishmaniinae</taxon>
        <taxon>Leishmania</taxon>
    </lineage>
</organism>
<evidence type="ECO:0000313" key="3">
    <source>
        <dbReference type="EMBL" id="KAG5482864.1"/>
    </source>
</evidence>
<dbReference type="Proteomes" id="UP000673552">
    <property type="component" value="Unassembled WGS sequence"/>
</dbReference>
<feature type="compositionally biased region" description="Polar residues" evidence="1">
    <location>
        <begin position="932"/>
        <end position="942"/>
    </location>
</feature>
<name>A0A836GZ67_9TRYP</name>
<reference evidence="4" key="2">
    <citation type="journal article" date="2021" name="Sci. Data">
        <title>Chromosome-scale genome sequencing, assembly and annotation of six genomes from subfamily Leishmaniinae.</title>
        <authorList>
            <person name="Almutairi H."/>
            <person name="Urbaniak M.D."/>
            <person name="Bates M.D."/>
            <person name="Jariyapan N."/>
            <person name="Kwakye-Nuako G."/>
            <person name="Thomaz Soccol V."/>
            <person name="Al-Salem W.S."/>
            <person name="Dillon R.J."/>
            <person name="Bates P.A."/>
            <person name="Gatherer D."/>
        </authorList>
    </citation>
    <scope>NUCLEOTIDE SEQUENCE [LARGE SCALE GENOMIC DNA]</scope>
</reference>
<comment type="caution">
    <text evidence="3">The sequence shown here is derived from an EMBL/GenBank/DDBJ whole genome shotgun (WGS) entry which is preliminary data.</text>
</comment>
<feature type="transmembrane region" description="Helical" evidence="2">
    <location>
        <begin position="1099"/>
        <end position="1121"/>
    </location>
</feature>
<dbReference type="EMBL" id="JAFEUZ010000015">
    <property type="protein sequence ID" value="KAG5482864.1"/>
    <property type="molecule type" value="Genomic_DNA"/>
</dbReference>
<dbReference type="RefSeq" id="XP_067179970.1">
    <property type="nucleotide sequence ID" value="XM_067324299.1"/>
</dbReference>
<dbReference type="KEGG" id="lmat:92516811"/>
<proteinExistence type="predicted"/>
<feature type="compositionally biased region" description="Pro residues" evidence="1">
    <location>
        <begin position="28"/>
        <end position="38"/>
    </location>
</feature>
<dbReference type="OrthoDB" id="266761at2759"/>
<feature type="region of interest" description="Disordered" evidence="1">
    <location>
        <begin position="87"/>
        <end position="120"/>
    </location>
</feature>
<dbReference type="AlphaFoldDB" id="A0A836GZ67"/>
<keyword evidence="4" id="KW-1185">Reference proteome</keyword>
<feature type="region of interest" description="Disordered" evidence="1">
    <location>
        <begin position="979"/>
        <end position="1036"/>
    </location>
</feature>
<gene>
    <name evidence="3" type="ORF">LSCM1_06896</name>
</gene>
<sequence length="1141" mass="120502">MSLLRVTQFLTADGKVQIDVTNISGRPQLPPTQEPPEQPQQRPSSKPGDSSFRVPDRDEPCSLIVSLRSSQPHLFYYRGQSSKQLLPSASAASPLPAPPPGNTASAGGGGSRGNKSNHQRGLSSLWGLEVIDPVIADVSRQSWRDCGFAPVKESASSALDKGTGGGVGDDRPLLVREELADCVLLPGERRTFLLEVDAPSVLKQFMGPPAQKNAQMASAASSRRGSAAAQDQWLSLPGRGPTTPSSNDSKTTSSYQQPATAQTSVSGDDAHPSFGARARVGTAVFQPDWCESVLTDKPASPLPQAVSKDAETSRDDRGEKAVSAERSTVMRATRQRTLPGNPGDEGGMSDVEDSDVHSLTRQPLSIVRESTTTHGSLDATRLTATSVPSALDLAPSGSAAFNSRLSSRDFAMSTAIDSATASAPLSRRASREGLRKLNTRGYVGGLPPVSASQRPTFFLYYAPLGDENKCVDQARKWLLKEQHAYCLWIERLVRFVVDLERRRERGWLQTLDHSVQSPSRPLGARRVLPPTLGELVRWRADGGGRSAVMDAMTPSPITAAALQYYYGDISPQNVARPALLQRGIGGSGTNNSDNTGDRSEKSAVELPPPFASTRRNQVSKKARKMFKEARHGAGTVVLPLRAQPHSAVQPPAKPIAGDVRWANASAAVQPLPSPGSSEMRGVSSRVSEPPYGSGAANVPSPRQQPGVQRSYNAIISPQECTMENSSELGEYRGSITPTSEARRAEAGHERPYLKSGCGLALLEDPTTGPSTSSRNSIGDGVTVMVPFTSEYLGPMADLKQSFLASGSSKVGRTETLDPASAEMAATGLLGSRWSSFNGMYYQMQRGRSDSPLQSRPRLPSFPSNGDIASPDSNNQSSASAVASGIASASRGAAQLSVSNTSQLSSAARGNAPSTNTPTRASEVETPGGRPGETSSNSGQTVLPQDGPSGAVEDGPSSSNAPSGSFVSQFIQSFYGSGGNVKSDVDNEGNTSFYRRDISSAPPQMLVYRPRNGPSGGTSSFTVSNSSGTSGNSPNRRRERLIRIAEQSMVAGGQAKVVVQQAAVTAANLLQQHGPPAMSGLMGLMSLLKDTVFTPENVNVMQMVVTPMVMACSVIVMAYLLILGGEGYGDSDVFSLMGGESL</sequence>
<reference evidence="4" key="1">
    <citation type="journal article" date="2021" name="Microbiol. Resour. Announc.">
        <title>LGAAP: Leishmaniinae Genome Assembly and Annotation Pipeline.</title>
        <authorList>
            <person name="Almutairi H."/>
            <person name="Urbaniak M.D."/>
            <person name="Bates M.D."/>
            <person name="Jariyapan N."/>
            <person name="Kwakye-Nuako G."/>
            <person name="Thomaz-Soccol V."/>
            <person name="Al-Salem W.S."/>
            <person name="Dillon R.J."/>
            <person name="Bates P.A."/>
            <person name="Gatherer D."/>
        </authorList>
    </citation>
    <scope>NUCLEOTIDE SEQUENCE [LARGE SCALE GENOMIC DNA]</scope>
</reference>
<keyword evidence="2" id="KW-0472">Membrane</keyword>
<evidence type="ECO:0000256" key="2">
    <source>
        <dbReference type="SAM" id="Phobius"/>
    </source>
</evidence>
<feature type="compositionally biased region" description="Low complexity" evidence="1">
    <location>
        <begin position="1016"/>
        <end position="1033"/>
    </location>
</feature>
<feature type="compositionally biased region" description="Polar residues" evidence="1">
    <location>
        <begin position="896"/>
        <end position="919"/>
    </location>
</feature>
<dbReference type="GeneID" id="92516811"/>
<keyword evidence="2" id="KW-1133">Transmembrane helix</keyword>
<evidence type="ECO:0000256" key="1">
    <source>
        <dbReference type="SAM" id="MobiDB-lite"/>
    </source>
</evidence>
<feature type="region of interest" description="Disordered" evidence="1">
    <location>
        <begin position="294"/>
        <end position="364"/>
    </location>
</feature>